<dbReference type="Gene3D" id="1.20.58.90">
    <property type="match status" value="1"/>
</dbReference>
<dbReference type="Gene3D" id="1.10.555.10">
    <property type="entry name" value="Rho GTPase activation protein"/>
    <property type="match status" value="1"/>
</dbReference>
<dbReference type="PANTHER" id="PTHR12783:SF5">
    <property type="entry name" value="RALA-BINDING PROTEIN 1"/>
    <property type="match status" value="1"/>
</dbReference>
<feature type="region of interest" description="Disordered" evidence="3">
    <location>
        <begin position="395"/>
        <end position="455"/>
    </location>
</feature>
<reference evidence="5 6" key="1">
    <citation type="submission" date="2019-01" db="EMBL/GenBank/DDBJ databases">
        <authorList>
            <person name="Sayadi A."/>
        </authorList>
    </citation>
    <scope>NUCLEOTIDE SEQUENCE [LARGE SCALE GENOMIC DNA]</scope>
</reference>
<gene>
    <name evidence="5" type="ORF">CALMAC_LOCUS5609</name>
</gene>
<dbReference type="SUPFAM" id="SSF48350">
    <property type="entry name" value="GTPase activation domain, GAP"/>
    <property type="match status" value="1"/>
</dbReference>
<dbReference type="InterPro" id="IPR008936">
    <property type="entry name" value="Rho_GTPase_activation_prot"/>
</dbReference>
<evidence type="ECO:0000256" key="1">
    <source>
        <dbReference type="ARBA" id="ARBA00022468"/>
    </source>
</evidence>
<protein>
    <recommendedName>
        <fullName evidence="4">Rho-GAP domain-containing protein</fullName>
    </recommendedName>
</protein>
<feature type="domain" description="Rho-GAP" evidence="4">
    <location>
        <begin position="146"/>
        <end position="358"/>
    </location>
</feature>
<keyword evidence="6" id="KW-1185">Reference proteome</keyword>
<dbReference type="GO" id="GO:0007264">
    <property type="term" value="P:small GTPase-mediated signal transduction"/>
    <property type="evidence" value="ECO:0007669"/>
    <property type="project" value="InterPro"/>
</dbReference>
<keyword evidence="2" id="KW-0175">Coiled coil</keyword>
<dbReference type="PROSITE" id="PS50238">
    <property type="entry name" value="RHOGAP"/>
    <property type="match status" value="1"/>
</dbReference>
<dbReference type="EMBL" id="CAACVG010006818">
    <property type="protein sequence ID" value="VEN41959.1"/>
    <property type="molecule type" value="Genomic_DNA"/>
</dbReference>
<evidence type="ECO:0000259" key="4">
    <source>
        <dbReference type="PROSITE" id="PS50238"/>
    </source>
</evidence>
<dbReference type="Pfam" id="PF20924">
    <property type="entry name" value="RLIP76_Ral-bd"/>
    <property type="match status" value="1"/>
</dbReference>
<evidence type="ECO:0000313" key="6">
    <source>
        <dbReference type="Proteomes" id="UP000410492"/>
    </source>
</evidence>
<dbReference type="Proteomes" id="UP000410492">
    <property type="component" value="Unassembled WGS sequence"/>
</dbReference>
<dbReference type="GO" id="GO:0031267">
    <property type="term" value="F:small GTPase binding"/>
    <property type="evidence" value="ECO:0007669"/>
    <property type="project" value="InterPro"/>
</dbReference>
<feature type="compositionally biased region" description="Low complexity" evidence="3">
    <location>
        <begin position="439"/>
        <end position="450"/>
    </location>
</feature>
<dbReference type="AlphaFoldDB" id="A0A653C4A6"/>
<feature type="compositionally biased region" description="Basic and acidic residues" evidence="3">
    <location>
        <begin position="33"/>
        <end position="59"/>
    </location>
</feature>
<dbReference type="GO" id="GO:0005096">
    <property type="term" value="F:GTPase activator activity"/>
    <property type="evidence" value="ECO:0007669"/>
    <property type="project" value="UniProtKB-KW"/>
</dbReference>
<feature type="region of interest" description="Disordered" evidence="3">
    <location>
        <begin position="19"/>
        <end position="114"/>
    </location>
</feature>
<proteinExistence type="predicted"/>
<feature type="compositionally biased region" description="Basic and acidic residues" evidence="3">
    <location>
        <begin position="397"/>
        <end position="424"/>
    </location>
</feature>
<feature type="coiled-coil region" evidence="2">
    <location>
        <begin position="510"/>
        <end position="537"/>
    </location>
</feature>
<dbReference type="InterPro" id="IPR000198">
    <property type="entry name" value="RhoGAP_dom"/>
</dbReference>
<evidence type="ECO:0000313" key="5">
    <source>
        <dbReference type="EMBL" id="VEN41959.1"/>
    </source>
</evidence>
<sequence>MDFDSPDVMKDFPGLYASEFNKKCSNDSDYSDDAEKGIKKDMLIGKRKDKKDKKDKERGYAALEGESSDEANKSRSPSKSKKSKSFKFTTKSKEKREKSRDKEHIDKKKDRDKKVDKKCEKDKLKKVKQSVEETIYIADTLPIFGVSLDLAVERSRCHDGVDIPLPIRECIDYVEASGISFECVYKISGTKTKVSQIKKMYNHRQNVRLSDYDIPTATSLLKMFLRDLPEPIFTNDLLIRFEEAGAILNFNTREKHLKILVDNLPPLNKLLLSWLIVHLNKVSLNEKQNKMSKQNIAAALNHIFHISSRLLQALLYHSQALFPNVVIFKYIPPLGSGAQLPDKQQAMETELKKQESLLTQIHKEMNVCSISKEREELLWEVQRIITQLKRKLKMVQKVKDTPEKTEEPASVKEDEPVADVKNDDIVDGSSSQNDNGELSISHSDNSSSKSQPTIATVDTESHHLDLSSLSREVQDLNSSEEEFPLEKNDFLFDDDIVLLTYKRNGLISLKEQLLKDMQAERNEIEILKAKLERSNNASAPIALIPRQECLDDIMVLLQKENQILQIKKINLVRKIIEEKESCIELSAQLRLAANDNYSNKF</sequence>
<feature type="compositionally biased region" description="Basic residues" evidence="3">
    <location>
        <begin position="76"/>
        <end position="85"/>
    </location>
</feature>
<dbReference type="OrthoDB" id="10033734at2759"/>
<feature type="compositionally biased region" description="Basic and acidic residues" evidence="3">
    <location>
        <begin position="91"/>
        <end position="114"/>
    </location>
</feature>
<evidence type="ECO:0000256" key="3">
    <source>
        <dbReference type="SAM" id="MobiDB-lite"/>
    </source>
</evidence>
<keyword evidence="1" id="KW-0343">GTPase activation</keyword>
<dbReference type="PANTHER" id="PTHR12783">
    <property type="entry name" value="RALA BINDING PROTEIN 1 RALBP1"/>
    <property type="match status" value="1"/>
</dbReference>
<dbReference type="SMART" id="SM00324">
    <property type="entry name" value="RhoGAP"/>
    <property type="match status" value="1"/>
</dbReference>
<organism evidence="5 6">
    <name type="scientific">Callosobruchus maculatus</name>
    <name type="common">Southern cowpea weevil</name>
    <name type="synonym">Pulse bruchid</name>
    <dbReference type="NCBI Taxonomy" id="64391"/>
    <lineage>
        <taxon>Eukaryota</taxon>
        <taxon>Metazoa</taxon>
        <taxon>Ecdysozoa</taxon>
        <taxon>Arthropoda</taxon>
        <taxon>Hexapoda</taxon>
        <taxon>Insecta</taxon>
        <taxon>Pterygota</taxon>
        <taxon>Neoptera</taxon>
        <taxon>Endopterygota</taxon>
        <taxon>Coleoptera</taxon>
        <taxon>Polyphaga</taxon>
        <taxon>Cucujiformia</taxon>
        <taxon>Chrysomeloidea</taxon>
        <taxon>Chrysomelidae</taxon>
        <taxon>Bruchinae</taxon>
        <taxon>Bruchini</taxon>
        <taxon>Callosobruchus</taxon>
    </lineage>
</organism>
<dbReference type="InterPro" id="IPR039767">
    <property type="entry name" value="RALBP1"/>
</dbReference>
<evidence type="ECO:0000256" key="2">
    <source>
        <dbReference type="SAM" id="Coils"/>
    </source>
</evidence>
<feature type="compositionally biased region" description="Polar residues" evidence="3">
    <location>
        <begin position="428"/>
        <end position="438"/>
    </location>
</feature>
<name>A0A653C4A6_CALMS</name>
<dbReference type="InterPro" id="IPR049041">
    <property type="entry name" value="RalBP1-like_Ral-bd"/>
</dbReference>
<accession>A0A653C4A6</accession>
<dbReference type="Pfam" id="PF00620">
    <property type="entry name" value="RhoGAP"/>
    <property type="match status" value="1"/>
</dbReference>